<proteinExistence type="predicted"/>
<comment type="caution">
    <text evidence="1">The sequence shown here is derived from an EMBL/GenBank/DDBJ whole genome shotgun (WGS) entry which is preliminary data.</text>
</comment>
<name>A0A9W9DMD3_9AGAR</name>
<protein>
    <submittedName>
        <fullName evidence="1">Uncharacterized protein</fullName>
    </submittedName>
</protein>
<dbReference type="EMBL" id="JAOTPV010000010">
    <property type="protein sequence ID" value="KAJ4477240.1"/>
    <property type="molecule type" value="Genomic_DNA"/>
</dbReference>
<reference evidence="1" key="1">
    <citation type="submission" date="2022-08" db="EMBL/GenBank/DDBJ databases">
        <title>A Global Phylogenomic Analysis of the Shiitake Genus Lentinula.</title>
        <authorList>
            <consortium name="DOE Joint Genome Institute"/>
            <person name="Sierra-Patev S."/>
            <person name="Min B."/>
            <person name="Naranjo-Ortiz M."/>
            <person name="Looney B."/>
            <person name="Konkel Z."/>
            <person name="Slot J.C."/>
            <person name="Sakamoto Y."/>
            <person name="Steenwyk J.L."/>
            <person name="Rokas A."/>
            <person name="Carro J."/>
            <person name="Camarero S."/>
            <person name="Ferreira P."/>
            <person name="Molpeceres G."/>
            <person name="Ruiz-Duenas F.J."/>
            <person name="Serrano A."/>
            <person name="Henrissat B."/>
            <person name="Drula E."/>
            <person name="Hughes K.W."/>
            <person name="Mata J.L."/>
            <person name="Ishikawa N.K."/>
            <person name="Vargas-Isla R."/>
            <person name="Ushijima S."/>
            <person name="Smith C.A."/>
            <person name="Ahrendt S."/>
            <person name="Andreopoulos W."/>
            <person name="He G."/>
            <person name="Labutti K."/>
            <person name="Lipzen A."/>
            <person name="Ng V."/>
            <person name="Riley R."/>
            <person name="Sandor L."/>
            <person name="Barry K."/>
            <person name="Martinez A.T."/>
            <person name="Xiao Y."/>
            <person name="Gibbons J.G."/>
            <person name="Terashima K."/>
            <person name="Grigoriev I.V."/>
            <person name="Hibbett D.S."/>
        </authorList>
    </citation>
    <scope>NUCLEOTIDE SEQUENCE</scope>
    <source>
        <strain evidence="1">JLM2183</strain>
    </source>
</reference>
<dbReference type="Proteomes" id="UP001150266">
    <property type="component" value="Unassembled WGS sequence"/>
</dbReference>
<evidence type="ECO:0000313" key="2">
    <source>
        <dbReference type="Proteomes" id="UP001150266"/>
    </source>
</evidence>
<dbReference type="AlphaFoldDB" id="A0A9W9DMD3"/>
<organism evidence="1 2">
    <name type="scientific">Lentinula aciculospora</name>
    <dbReference type="NCBI Taxonomy" id="153920"/>
    <lineage>
        <taxon>Eukaryota</taxon>
        <taxon>Fungi</taxon>
        <taxon>Dikarya</taxon>
        <taxon>Basidiomycota</taxon>
        <taxon>Agaricomycotina</taxon>
        <taxon>Agaricomycetes</taxon>
        <taxon>Agaricomycetidae</taxon>
        <taxon>Agaricales</taxon>
        <taxon>Marasmiineae</taxon>
        <taxon>Omphalotaceae</taxon>
        <taxon>Lentinula</taxon>
    </lineage>
</organism>
<sequence length="150" mass="17451">MLTSWLCICGLVFEISWQFFQEYTIRRLLSTGLLQEFYNLQAVTESVAYSSYFYLLGFFQLTILKVSVVLSCRGQYCGCVVKIGSPVLSRWLSKVGMLKKLDHLPRFITRNNYGRIYPDKFEMHRYKVPTEDESTHEEGLFIDEEMSGVG</sequence>
<evidence type="ECO:0000313" key="1">
    <source>
        <dbReference type="EMBL" id="KAJ4477240.1"/>
    </source>
</evidence>
<gene>
    <name evidence="1" type="ORF">J3R30DRAFT_3404627</name>
</gene>
<accession>A0A9W9DMD3</accession>
<keyword evidence="2" id="KW-1185">Reference proteome</keyword>